<dbReference type="EMBL" id="MT142575">
    <property type="protein sequence ID" value="QJA85452.1"/>
    <property type="molecule type" value="Genomic_DNA"/>
</dbReference>
<organism evidence="1">
    <name type="scientific">viral metagenome</name>
    <dbReference type="NCBI Taxonomy" id="1070528"/>
    <lineage>
        <taxon>unclassified sequences</taxon>
        <taxon>metagenomes</taxon>
        <taxon>organismal metagenomes</taxon>
    </lineage>
</organism>
<reference evidence="1" key="1">
    <citation type="submission" date="2020-03" db="EMBL/GenBank/DDBJ databases">
        <title>The deep terrestrial virosphere.</title>
        <authorList>
            <person name="Holmfeldt K."/>
            <person name="Nilsson E."/>
            <person name="Simone D."/>
            <person name="Lopez-Fernandez M."/>
            <person name="Wu X."/>
            <person name="de Brujin I."/>
            <person name="Lundin D."/>
            <person name="Andersson A."/>
            <person name="Bertilsson S."/>
            <person name="Dopson M."/>
        </authorList>
    </citation>
    <scope>NUCLEOTIDE SEQUENCE</scope>
    <source>
        <strain evidence="1">MM415B02220</strain>
    </source>
</reference>
<accession>A0A6M3KUN2</accession>
<gene>
    <name evidence="1" type="ORF">MM415B02220_0008</name>
</gene>
<name>A0A6M3KUN2_9ZZZZ</name>
<proteinExistence type="predicted"/>
<sequence length="62" mass="7101">MENIKLIKPKVKDLVKLLLSFDQEKEIIISDADTGWTISIIHFEEYNGKIEMAGAYGEMNND</sequence>
<dbReference type="AlphaFoldDB" id="A0A6M3KUN2"/>
<evidence type="ECO:0000313" key="1">
    <source>
        <dbReference type="EMBL" id="QJA85452.1"/>
    </source>
</evidence>
<protein>
    <submittedName>
        <fullName evidence="1">Uncharacterized protein</fullName>
    </submittedName>
</protein>